<organism evidence="2">
    <name type="scientific">Woronichinia naegeliana WA131</name>
    <dbReference type="NCBI Taxonomy" id="2824559"/>
    <lineage>
        <taxon>Bacteria</taxon>
        <taxon>Bacillati</taxon>
        <taxon>Cyanobacteriota</taxon>
        <taxon>Cyanophyceae</taxon>
        <taxon>Synechococcales</taxon>
        <taxon>Coelosphaeriaceae</taxon>
        <taxon>Woronichinia</taxon>
    </lineage>
</organism>
<dbReference type="Pfam" id="PF01850">
    <property type="entry name" value="PIN"/>
    <property type="match status" value="1"/>
</dbReference>
<accession>A0A977PZG9</accession>
<name>A0A977PZG9_9CYAN</name>
<dbReference type="SUPFAM" id="SSF88723">
    <property type="entry name" value="PIN domain-like"/>
    <property type="match status" value="1"/>
</dbReference>
<dbReference type="GO" id="GO:0004521">
    <property type="term" value="F:RNA endonuclease activity"/>
    <property type="evidence" value="ECO:0007669"/>
    <property type="project" value="InterPro"/>
</dbReference>
<sequence>MKIAMKTIFADTFYWVALINDRDNWHEQVVVKTRELQQVKIMTTDEICIEVLNNLSGYGESVRRRTWQLFQGLQNTPNILILPQTRQSFEIGLELYKVRPDKEYSLTDCISMQTMRQRNITEILTHDKHFAQEGFILLF</sequence>
<dbReference type="GO" id="GO:0016075">
    <property type="term" value="P:rRNA catabolic process"/>
    <property type="evidence" value="ECO:0007669"/>
    <property type="project" value="TreeGrafter"/>
</dbReference>
<dbReference type="KEGG" id="wna:KA717_18560"/>
<dbReference type="EMBL" id="CP073041">
    <property type="protein sequence ID" value="UXE64303.1"/>
    <property type="molecule type" value="Genomic_DNA"/>
</dbReference>
<dbReference type="Proteomes" id="UP001065613">
    <property type="component" value="Chromosome"/>
</dbReference>
<evidence type="ECO:0000259" key="1">
    <source>
        <dbReference type="Pfam" id="PF01850"/>
    </source>
</evidence>
<gene>
    <name evidence="2" type="ORF">KA717_18560</name>
</gene>
<evidence type="ECO:0000313" key="2">
    <source>
        <dbReference type="EMBL" id="UXE64303.1"/>
    </source>
</evidence>
<dbReference type="AlphaFoldDB" id="A0A977PZG9"/>
<dbReference type="PANTHER" id="PTHR42188">
    <property type="entry name" value="23S RRNA-SPECIFIC ENDONUCLEASE VAPC20"/>
    <property type="match status" value="1"/>
</dbReference>
<reference evidence="2" key="1">
    <citation type="submission" date="2021-04" db="EMBL/GenBank/DDBJ databases">
        <title>Genome sequence of Woronichinia naegeliana from Washington state freshwater lake bloom.</title>
        <authorList>
            <person name="Dreher T.W."/>
        </authorList>
    </citation>
    <scope>NUCLEOTIDE SEQUENCE</scope>
    <source>
        <strain evidence="2">WA131</strain>
    </source>
</reference>
<proteinExistence type="predicted"/>
<dbReference type="PANTHER" id="PTHR42188:SF1">
    <property type="entry name" value="23S RRNA-SPECIFIC ENDONUCLEASE VAPC20"/>
    <property type="match status" value="1"/>
</dbReference>
<dbReference type="Gene3D" id="3.40.50.1010">
    <property type="entry name" value="5'-nuclease"/>
    <property type="match status" value="1"/>
</dbReference>
<protein>
    <submittedName>
        <fullName evidence="2">PIN domain-containing protein</fullName>
    </submittedName>
</protein>
<dbReference type="InterPro" id="IPR039018">
    <property type="entry name" value="VapC20-like"/>
</dbReference>
<feature type="domain" description="PIN" evidence="1">
    <location>
        <begin position="8"/>
        <end position="132"/>
    </location>
</feature>
<dbReference type="InterPro" id="IPR002716">
    <property type="entry name" value="PIN_dom"/>
</dbReference>
<dbReference type="InterPro" id="IPR029060">
    <property type="entry name" value="PIN-like_dom_sf"/>
</dbReference>